<reference evidence="1 3" key="1">
    <citation type="submission" date="2017-12" db="EMBL/GenBank/DDBJ databases">
        <title>Genomic Encyclopedia of Type Strains, Phase III (KMG-III): the genomes of soil and plant-associated and newly described type strains.</title>
        <authorList>
            <person name="Whitman W."/>
        </authorList>
    </citation>
    <scope>NUCLEOTIDE SEQUENCE [LARGE SCALE GENOMIC DNA]</scope>
    <source>
        <strain evidence="1 3">IP-10</strain>
    </source>
</reference>
<keyword evidence="3" id="KW-1185">Reference proteome</keyword>
<comment type="caution">
    <text evidence="2">The sequence shown here is derived from an EMBL/GenBank/DDBJ whole genome shotgun (WGS) entry which is preliminary data.</text>
</comment>
<dbReference type="RefSeq" id="WP_101471327.1">
    <property type="nucleotide sequence ID" value="NZ_PJND01000007.1"/>
</dbReference>
<dbReference type="InterPro" id="IPR008969">
    <property type="entry name" value="CarboxyPept-like_regulatory"/>
</dbReference>
<dbReference type="SUPFAM" id="SSF49464">
    <property type="entry name" value="Carboxypeptidase regulatory domain-like"/>
    <property type="match status" value="1"/>
</dbReference>
<keyword evidence="2" id="KW-0378">Hydrolase</keyword>
<dbReference type="Proteomes" id="UP000233767">
    <property type="component" value="Unassembled WGS sequence"/>
</dbReference>
<gene>
    <name evidence="1" type="ORF">B0G92_1060</name>
    <name evidence="2" type="ORF">CLV50_0445</name>
</gene>
<evidence type="ECO:0000313" key="2">
    <source>
        <dbReference type="EMBL" id="RLJ35076.1"/>
    </source>
</evidence>
<keyword evidence="2" id="KW-0121">Carboxypeptidase</keyword>
<name>A0A497V6V4_9FLAO</name>
<sequence length="228" mass="26340">MKSNKILLLTFLVSYVALSQEKMIKGRVVANGNNVEGINLVNLVNEKSAVTDSNGDFSILAKVDDLLVFSAVNMHYKRKIIEADDFQKDIIIIEMEPKINQLDEVEITKYVNITAYNLGIIKFKPKVYTVAERRMIGRVGSRAERKARVEGEKKLMLIERIGILYSDEYFIRVLKIDPDYVMAFKYYCSEQPDFMKTVNSRVKDKIKLAIIELARKYNELQNEEIVKE</sequence>
<protein>
    <submittedName>
        <fullName evidence="2">Carboxypeptidase-like protein</fullName>
    </submittedName>
</protein>
<evidence type="ECO:0000313" key="3">
    <source>
        <dbReference type="Proteomes" id="UP000233767"/>
    </source>
</evidence>
<dbReference type="GO" id="GO:0004180">
    <property type="term" value="F:carboxypeptidase activity"/>
    <property type="evidence" value="ECO:0007669"/>
    <property type="project" value="UniProtKB-KW"/>
</dbReference>
<keyword evidence="2" id="KW-0645">Protease</keyword>
<reference evidence="2 4" key="2">
    <citation type="submission" date="2018-10" db="EMBL/GenBank/DDBJ databases">
        <title>Genomic Encyclopedia of Archaeal and Bacterial Type Strains, Phase II (KMG-II): from individual species to whole genera.</title>
        <authorList>
            <person name="Goeker M."/>
        </authorList>
    </citation>
    <scope>NUCLEOTIDE SEQUENCE [LARGE SCALE GENOMIC DNA]</scope>
    <source>
        <strain evidence="2 4">DSM 21886</strain>
    </source>
</reference>
<dbReference type="AlphaFoldDB" id="A0A497V6V4"/>
<evidence type="ECO:0000313" key="4">
    <source>
        <dbReference type="Proteomes" id="UP000275027"/>
    </source>
</evidence>
<dbReference type="Proteomes" id="UP000275027">
    <property type="component" value="Unassembled WGS sequence"/>
</dbReference>
<dbReference type="Pfam" id="PF13715">
    <property type="entry name" value="CarbopepD_reg_2"/>
    <property type="match status" value="1"/>
</dbReference>
<accession>A0A497V6V4</accession>
<proteinExistence type="predicted"/>
<dbReference type="EMBL" id="RCCB01000010">
    <property type="protein sequence ID" value="RLJ35076.1"/>
    <property type="molecule type" value="Genomic_DNA"/>
</dbReference>
<organism evidence="2 4">
    <name type="scientific">Flavobacterium lindanitolerans</name>
    <dbReference type="NCBI Taxonomy" id="428988"/>
    <lineage>
        <taxon>Bacteria</taxon>
        <taxon>Pseudomonadati</taxon>
        <taxon>Bacteroidota</taxon>
        <taxon>Flavobacteriia</taxon>
        <taxon>Flavobacteriales</taxon>
        <taxon>Flavobacteriaceae</taxon>
        <taxon>Flavobacterium</taxon>
    </lineage>
</organism>
<dbReference type="EMBL" id="PJND01000007">
    <property type="protein sequence ID" value="PKW29424.1"/>
    <property type="molecule type" value="Genomic_DNA"/>
</dbReference>
<evidence type="ECO:0000313" key="1">
    <source>
        <dbReference type="EMBL" id="PKW29424.1"/>
    </source>
</evidence>